<dbReference type="InterPro" id="IPR052027">
    <property type="entry name" value="PspC"/>
</dbReference>
<evidence type="ECO:0000259" key="7">
    <source>
        <dbReference type="Pfam" id="PF04024"/>
    </source>
</evidence>
<keyword evidence="3 6" id="KW-0812">Transmembrane</keyword>
<comment type="caution">
    <text evidence="8">The sequence shown here is derived from an EMBL/GenBank/DDBJ whole genome shotgun (WGS) entry which is preliminary data.</text>
</comment>
<name>A0A9D9IPB1_9BACT</name>
<dbReference type="GO" id="GO:0005886">
    <property type="term" value="C:plasma membrane"/>
    <property type="evidence" value="ECO:0007669"/>
    <property type="project" value="UniProtKB-SubCell"/>
</dbReference>
<feature type="transmembrane region" description="Helical" evidence="6">
    <location>
        <begin position="35"/>
        <end position="60"/>
    </location>
</feature>
<evidence type="ECO:0000313" key="8">
    <source>
        <dbReference type="EMBL" id="MBO8476067.1"/>
    </source>
</evidence>
<comment type="subcellular location">
    <subcellularLocation>
        <location evidence="1">Cell membrane</location>
        <topology evidence="1">Single-pass membrane protein</topology>
    </subcellularLocation>
</comment>
<dbReference type="PANTHER" id="PTHR33885:SF3">
    <property type="entry name" value="PHAGE SHOCK PROTEIN C"/>
    <property type="match status" value="1"/>
</dbReference>
<dbReference type="AlphaFoldDB" id="A0A9D9IPB1"/>
<evidence type="ECO:0000256" key="1">
    <source>
        <dbReference type="ARBA" id="ARBA00004162"/>
    </source>
</evidence>
<evidence type="ECO:0000256" key="4">
    <source>
        <dbReference type="ARBA" id="ARBA00022989"/>
    </source>
</evidence>
<reference evidence="8" key="2">
    <citation type="journal article" date="2021" name="PeerJ">
        <title>Extensive microbial diversity within the chicken gut microbiome revealed by metagenomics and culture.</title>
        <authorList>
            <person name="Gilroy R."/>
            <person name="Ravi A."/>
            <person name="Getino M."/>
            <person name="Pursley I."/>
            <person name="Horton D.L."/>
            <person name="Alikhan N.F."/>
            <person name="Baker D."/>
            <person name="Gharbi K."/>
            <person name="Hall N."/>
            <person name="Watson M."/>
            <person name="Adriaenssens E.M."/>
            <person name="Foster-Nyarko E."/>
            <person name="Jarju S."/>
            <person name="Secka A."/>
            <person name="Antonio M."/>
            <person name="Oren A."/>
            <person name="Chaudhuri R.R."/>
            <person name="La Ragione R."/>
            <person name="Hildebrand F."/>
            <person name="Pallen M.J."/>
        </authorList>
    </citation>
    <scope>NUCLEOTIDE SEQUENCE</scope>
    <source>
        <strain evidence="8">6919</strain>
    </source>
</reference>
<evidence type="ECO:0000313" key="9">
    <source>
        <dbReference type="Proteomes" id="UP000823598"/>
    </source>
</evidence>
<dbReference type="Pfam" id="PF04024">
    <property type="entry name" value="PspC"/>
    <property type="match status" value="1"/>
</dbReference>
<keyword evidence="4 6" id="KW-1133">Transmembrane helix</keyword>
<feature type="domain" description="Phage shock protein PspC N-terminal" evidence="7">
    <location>
        <begin position="5"/>
        <end position="63"/>
    </location>
</feature>
<protein>
    <submittedName>
        <fullName evidence="8">PspC domain-containing protein</fullName>
    </submittedName>
</protein>
<evidence type="ECO:0000256" key="6">
    <source>
        <dbReference type="SAM" id="Phobius"/>
    </source>
</evidence>
<gene>
    <name evidence="8" type="ORF">IAB88_03645</name>
</gene>
<proteinExistence type="predicted"/>
<evidence type="ECO:0000256" key="5">
    <source>
        <dbReference type="ARBA" id="ARBA00023136"/>
    </source>
</evidence>
<keyword evidence="2" id="KW-1003">Cell membrane</keyword>
<sequence length="67" mass="7587">MYSGKKLRRPVDRKMIAGVCAALADYFGLDVTVVRLAYVAISLITVFPGFVFYIIAWLVIPKEENNY</sequence>
<dbReference type="PANTHER" id="PTHR33885">
    <property type="entry name" value="PHAGE SHOCK PROTEIN C"/>
    <property type="match status" value="1"/>
</dbReference>
<keyword evidence="5 6" id="KW-0472">Membrane</keyword>
<organism evidence="8 9">
    <name type="scientific">Candidatus Limisoma faecipullorum</name>
    <dbReference type="NCBI Taxonomy" id="2840854"/>
    <lineage>
        <taxon>Bacteria</taxon>
        <taxon>Pseudomonadati</taxon>
        <taxon>Bacteroidota</taxon>
        <taxon>Bacteroidia</taxon>
        <taxon>Bacteroidales</taxon>
        <taxon>Candidatus Limisoma</taxon>
    </lineage>
</organism>
<dbReference type="InterPro" id="IPR007168">
    <property type="entry name" value="Phageshock_PspC_N"/>
</dbReference>
<dbReference type="Proteomes" id="UP000823598">
    <property type="component" value="Unassembled WGS sequence"/>
</dbReference>
<dbReference type="EMBL" id="JADIMC010000043">
    <property type="protein sequence ID" value="MBO8476067.1"/>
    <property type="molecule type" value="Genomic_DNA"/>
</dbReference>
<accession>A0A9D9IPB1</accession>
<reference evidence="8" key="1">
    <citation type="submission" date="2020-10" db="EMBL/GenBank/DDBJ databases">
        <authorList>
            <person name="Gilroy R."/>
        </authorList>
    </citation>
    <scope>NUCLEOTIDE SEQUENCE</scope>
    <source>
        <strain evidence="8">6919</strain>
    </source>
</reference>
<evidence type="ECO:0000256" key="3">
    <source>
        <dbReference type="ARBA" id="ARBA00022692"/>
    </source>
</evidence>
<evidence type="ECO:0000256" key="2">
    <source>
        <dbReference type="ARBA" id="ARBA00022475"/>
    </source>
</evidence>